<dbReference type="PATRIC" id="fig|1609981.3.peg.2242"/>
<protein>
    <submittedName>
        <fullName evidence="7">Glycine betaine-binding protein OpuAC</fullName>
    </submittedName>
</protein>
<reference evidence="8" key="1">
    <citation type="submission" date="2015-02" db="EMBL/GenBank/DDBJ databases">
        <title>Description and complete genome sequence of the first cultured representative of the subdivision 5 of the Verrucomicrobia phylum.</title>
        <authorList>
            <person name="Spring S."/>
            <person name="Bunk B."/>
            <person name="Sproer C."/>
            <person name="Klenk H.-P."/>
        </authorList>
    </citation>
    <scope>NUCLEOTIDE SEQUENCE [LARGE SCALE GENOMIC DNA]</scope>
    <source>
        <strain evidence="8">L21-Fru-AB</strain>
    </source>
</reference>
<dbReference type="Proteomes" id="UP000035268">
    <property type="component" value="Chromosome"/>
</dbReference>
<dbReference type="GO" id="GO:0043190">
    <property type="term" value="C:ATP-binding cassette (ABC) transporter complex"/>
    <property type="evidence" value="ECO:0007669"/>
    <property type="project" value="InterPro"/>
</dbReference>
<dbReference type="GO" id="GO:0015226">
    <property type="term" value="F:carnitine transmembrane transporter activity"/>
    <property type="evidence" value="ECO:0007669"/>
    <property type="project" value="TreeGrafter"/>
</dbReference>
<organism evidence="7 8">
    <name type="scientific">Kiritimatiella glycovorans</name>
    <dbReference type="NCBI Taxonomy" id="1307763"/>
    <lineage>
        <taxon>Bacteria</taxon>
        <taxon>Pseudomonadati</taxon>
        <taxon>Kiritimatiellota</taxon>
        <taxon>Kiritimatiellia</taxon>
        <taxon>Kiritimatiellales</taxon>
        <taxon>Kiritimatiellaceae</taxon>
        <taxon>Kiritimatiella</taxon>
    </lineage>
</organism>
<evidence type="ECO:0000256" key="3">
    <source>
        <dbReference type="ARBA" id="ARBA00022475"/>
    </source>
</evidence>
<dbReference type="SUPFAM" id="SSF53850">
    <property type="entry name" value="Periplasmic binding protein-like II"/>
    <property type="match status" value="1"/>
</dbReference>
<evidence type="ECO:0000256" key="2">
    <source>
        <dbReference type="ARBA" id="ARBA00022448"/>
    </source>
</evidence>
<dbReference type="STRING" id="1307763.L21SP4_02155"/>
<dbReference type="AlphaFoldDB" id="A0A0G3EGB6"/>
<keyword evidence="8" id="KW-1185">Reference proteome</keyword>
<feature type="signal peptide" evidence="5">
    <location>
        <begin position="1"/>
        <end position="16"/>
    </location>
</feature>
<keyword evidence="5" id="KW-0732">Signal</keyword>
<dbReference type="GO" id="GO:0031460">
    <property type="term" value="P:glycine betaine transport"/>
    <property type="evidence" value="ECO:0007669"/>
    <property type="project" value="TreeGrafter"/>
</dbReference>
<reference evidence="7 8" key="2">
    <citation type="journal article" date="2016" name="ISME J.">
        <title>Characterization of the first cultured representative of Verrucomicrobia subdivision 5 indicates the proposal of a novel phylum.</title>
        <authorList>
            <person name="Spring S."/>
            <person name="Bunk B."/>
            <person name="Sproer C."/>
            <person name="Schumann P."/>
            <person name="Rohde M."/>
            <person name="Tindall B.J."/>
            <person name="Klenk H.P."/>
        </authorList>
    </citation>
    <scope>NUCLEOTIDE SEQUENCE [LARGE SCALE GENOMIC DNA]</scope>
    <source>
        <strain evidence="7 8">L21-Fru-AB</strain>
    </source>
</reference>
<proteinExistence type="predicted"/>
<dbReference type="CDD" id="cd13639">
    <property type="entry name" value="PBP2_OpuAC_like"/>
    <property type="match status" value="1"/>
</dbReference>
<evidence type="ECO:0000313" key="7">
    <source>
        <dbReference type="EMBL" id="AKJ65383.1"/>
    </source>
</evidence>
<comment type="subcellular location">
    <subcellularLocation>
        <location evidence="1">Cell membrane</location>
    </subcellularLocation>
</comment>
<evidence type="ECO:0000256" key="4">
    <source>
        <dbReference type="ARBA" id="ARBA00023136"/>
    </source>
</evidence>
<dbReference type="PANTHER" id="PTHR47737">
    <property type="entry name" value="GLYCINE BETAINE/PROLINE BETAINE TRANSPORT SYSTEM PERMEASE PROTEIN PROW"/>
    <property type="match status" value="1"/>
</dbReference>
<evidence type="ECO:0000256" key="1">
    <source>
        <dbReference type="ARBA" id="ARBA00004236"/>
    </source>
</evidence>
<evidence type="ECO:0000256" key="5">
    <source>
        <dbReference type="SAM" id="SignalP"/>
    </source>
</evidence>
<dbReference type="EMBL" id="CP010904">
    <property type="protein sequence ID" value="AKJ65383.1"/>
    <property type="molecule type" value="Genomic_DNA"/>
</dbReference>
<evidence type="ECO:0000313" key="8">
    <source>
        <dbReference type="Proteomes" id="UP000035268"/>
    </source>
</evidence>
<accession>A0A0G3EGB6</accession>
<dbReference type="InterPro" id="IPR007210">
    <property type="entry name" value="ABC_Gly_betaine_transp_sub-bd"/>
</dbReference>
<sequence precursor="true">MKRFINGMLIATVFCAALTTATGFKWPWQKDSGPAKKEVNIGYVNWAEGVAVAHLVKSILEDDMNYKVNLTMADVAPMFTAVASGSQDVFVETWLPVTHKSYMKKYGDDIQKVGCWYDSARIGLVVPQYVKCDSIAEMNQYKAQFDGEIIGIDPGAGIMKTTEKAIPAYDLDYKLVSSSGPAMTASLKRAVDKKEWIAVTGWAPHWKFARWDLKFLDDPEKVYGDVETVQAVARLGIEKDLPEVYALFKAMKFNDQQIGTLMNKLRNNKENKLEAARQWKEEHMDLVNSWIGG</sequence>
<evidence type="ECO:0000259" key="6">
    <source>
        <dbReference type="Pfam" id="PF04069"/>
    </source>
</evidence>
<dbReference type="PANTHER" id="PTHR47737:SF1">
    <property type="entry name" value="GLYCINE BETAINE_PROLINE BETAINE TRANSPORT SYSTEM PERMEASE PROTEIN PROW"/>
    <property type="match status" value="1"/>
</dbReference>
<dbReference type="Gene3D" id="3.40.190.10">
    <property type="entry name" value="Periplasmic binding protein-like II"/>
    <property type="match status" value="1"/>
</dbReference>
<dbReference type="Gene3D" id="3.40.190.100">
    <property type="entry name" value="Glycine betaine-binding periplasmic protein, domain 2"/>
    <property type="match status" value="1"/>
</dbReference>
<dbReference type="GO" id="GO:0005275">
    <property type="term" value="F:amine transmembrane transporter activity"/>
    <property type="evidence" value="ECO:0007669"/>
    <property type="project" value="TreeGrafter"/>
</dbReference>
<gene>
    <name evidence="7" type="primary">opuAC</name>
    <name evidence="7" type="ORF">L21SP4_02155</name>
</gene>
<dbReference type="KEGG" id="vbl:L21SP4_02155"/>
<dbReference type="RefSeq" id="WP_052882619.1">
    <property type="nucleotide sequence ID" value="NZ_CP010904.1"/>
</dbReference>
<dbReference type="GO" id="GO:0015871">
    <property type="term" value="P:choline transport"/>
    <property type="evidence" value="ECO:0007669"/>
    <property type="project" value="TreeGrafter"/>
</dbReference>
<feature type="chain" id="PRO_5005184103" evidence="5">
    <location>
        <begin position="17"/>
        <end position="293"/>
    </location>
</feature>
<keyword evidence="2" id="KW-0813">Transport</keyword>
<keyword evidence="4" id="KW-0472">Membrane</keyword>
<feature type="domain" description="ABC-type glycine betaine transport system substrate-binding" evidence="6">
    <location>
        <begin position="37"/>
        <end position="280"/>
    </location>
</feature>
<keyword evidence="3" id="KW-1003">Cell membrane</keyword>
<dbReference type="Pfam" id="PF04069">
    <property type="entry name" value="OpuAC"/>
    <property type="match status" value="1"/>
</dbReference>
<name>A0A0G3EGB6_9BACT</name>